<keyword evidence="3" id="KW-0813">Transport</keyword>
<keyword evidence="4" id="KW-1003">Cell membrane</keyword>
<feature type="transmembrane region" description="Helical" evidence="8">
    <location>
        <begin position="251"/>
        <end position="269"/>
    </location>
</feature>
<comment type="caution">
    <text evidence="10">The sequence shown here is derived from an EMBL/GenBank/DDBJ whole genome shotgun (WGS) entry which is preliminary data.</text>
</comment>
<dbReference type="GO" id="GO:0005886">
    <property type="term" value="C:plasma membrane"/>
    <property type="evidence" value="ECO:0007669"/>
    <property type="project" value="UniProtKB-SubCell"/>
</dbReference>
<dbReference type="Proteomes" id="UP000612585">
    <property type="component" value="Unassembled WGS sequence"/>
</dbReference>
<dbReference type="InterPro" id="IPR011701">
    <property type="entry name" value="MFS"/>
</dbReference>
<dbReference type="InterPro" id="IPR004812">
    <property type="entry name" value="Efflux_drug-R_Bcr/CmlA"/>
</dbReference>
<dbReference type="InterPro" id="IPR020846">
    <property type="entry name" value="MFS_dom"/>
</dbReference>
<feature type="transmembrane region" description="Helical" evidence="8">
    <location>
        <begin position="135"/>
        <end position="160"/>
    </location>
</feature>
<evidence type="ECO:0000256" key="3">
    <source>
        <dbReference type="ARBA" id="ARBA00022448"/>
    </source>
</evidence>
<accession>A0A8J3Z5D0</accession>
<dbReference type="GO" id="GO:0042910">
    <property type="term" value="F:xenobiotic transmembrane transporter activity"/>
    <property type="evidence" value="ECO:0007669"/>
    <property type="project" value="InterPro"/>
</dbReference>
<evidence type="ECO:0000256" key="2">
    <source>
        <dbReference type="ARBA" id="ARBA00006236"/>
    </source>
</evidence>
<evidence type="ECO:0000256" key="5">
    <source>
        <dbReference type="ARBA" id="ARBA00022692"/>
    </source>
</evidence>
<dbReference type="Gene3D" id="1.20.1720.10">
    <property type="entry name" value="Multidrug resistance protein D"/>
    <property type="match status" value="1"/>
</dbReference>
<feature type="transmembrane region" description="Helical" evidence="8">
    <location>
        <begin position="374"/>
        <end position="395"/>
    </location>
</feature>
<keyword evidence="11" id="KW-1185">Reference proteome</keyword>
<proteinExistence type="inferred from homology"/>
<name>A0A8J3Z5D0_9ACTN</name>
<feature type="transmembrane region" description="Helical" evidence="8">
    <location>
        <begin position="304"/>
        <end position="325"/>
    </location>
</feature>
<dbReference type="EMBL" id="BOPG01000019">
    <property type="protein sequence ID" value="GIJ55551.1"/>
    <property type="molecule type" value="Genomic_DNA"/>
</dbReference>
<dbReference type="CDD" id="cd17320">
    <property type="entry name" value="MFS_MdfA_MDR_like"/>
    <property type="match status" value="1"/>
</dbReference>
<evidence type="ECO:0000256" key="1">
    <source>
        <dbReference type="ARBA" id="ARBA00004651"/>
    </source>
</evidence>
<dbReference type="Pfam" id="PF07690">
    <property type="entry name" value="MFS_1"/>
    <property type="match status" value="1"/>
</dbReference>
<dbReference type="PANTHER" id="PTHR23502">
    <property type="entry name" value="MAJOR FACILITATOR SUPERFAMILY"/>
    <property type="match status" value="1"/>
</dbReference>
<feature type="transmembrane region" description="Helical" evidence="8">
    <location>
        <begin position="215"/>
        <end position="239"/>
    </location>
</feature>
<reference evidence="10" key="1">
    <citation type="submission" date="2021-01" db="EMBL/GenBank/DDBJ databases">
        <title>Whole genome shotgun sequence of Virgisporangium aurantiacum NBRC 16421.</title>
        <authorList>
            <person name="Komaki H."/>
            <person name="Tamura T."/>
        </authorList>
    </citation>
    <scope>NUCLEOTIDE SEQUENCE</scope>
    <source>
        <strain evidence="10">NBRC 16421</strain>
    </source>
</reference>
<feature type="transmembrane region" description="Helical" evidence="8">
    <location>
        <begin position="44"/>
        <end position="65"/>
    </location>
</feature>
<dbReference type="SUPFAM" id="SSF103473">
    <property type="entry name" value="MFS general substrate transporter"/>
    <property type="match status" value="1"/>
</dbReference>
<dbReference type="GO" id="GO:1990961">
    <property type="term" value="P:xenobiotic detoxification by transmembrane export across the plasma membrane"/>
    <property type="evidence" value="ECO:0007669"/>
    <property type="project" value="InterPro"/>
</dbReference>
<evidence type="ECO:0000256" key="6">
    <source>
        <dbReference type="ARBA" id="ARBA00022989"/>
    </source>
</evidence>
<dbReference type="InterPro" id="IPR005829">
    <property type="entry name" value="Sugar_transporter_CS"/>
</dbReference>
<feature type="transmembrane region" description="Helical" evidence="8">
    <location>
        <begin position="102"/>
        <end position="123"/>
    </location>
</feature>
<dbReference type="PROSITE" id="PS50850">
    <property type="entry name" value="MFS"/>
    <property type="match status" value="1"/>
</dbReference>
<dbReference type="RefSeq" id="WP_239151599.1">
    <property type="nucleotide sequence ID" value="NZ_BOPG01000019.1"/>
</dbReference>
<evidence type="ECO:0000259" key="9">
    <source>
        <dbReference type="PROSITE" id="PS50850"/>
    </source>
</evidence>
<organism evidence="10 11">
    <name type="scientific">Virgisporangium aurantiacum</name>
    <dbReference type="NCBI Taxonomy" id="175570"/>
    <lineage>
        <taxon>Bacteria</taxon>
        <taxon>Bacillati</taxon>
        <taxon>Actinomycetota</taxon>
        <taxon>Actinomycetes</taxon>
        <taxon>Micromonosporales</taxon>
        <taxon>Micromonosporaceae</taxon>
        <taxon>Virgisporangium</taxon>
    </lineage>
</organism>
<dbReference type="PROSITE" id="PS00216">
    <property type="entry name" value="SUGAR_TRANSPORT_1"/>
    <property type="match status" value="1"/>
</dbReference>
<keyword evidence="5 8" id="KW-0812">Transmembrane</keyword>
<dbReference type="AlphaFoldDB" id="A0A8J3Z5D0"/>
<gene>
    <name evidence="10" type="ORF">Vau01_030670</name>
</gene>
<feature type="transmembrane region" description="Helical" evidence="8">
    <location>
        <begin position="12"/>
        <end position="32"/>
    </location>
</feature>
<evidence type="ECO:0000256" key="7">
    <source>
        <dbReference type="ARBA" id="ARBA00023136"/>
    </source>
</evidence>
<evidence type="ECO:0000313" key="11">
    <source>
        <dbReference type="Proteomes" id="UP000612585"/>
    </source>
</evidence>
<feature type="transmembrane region" description="Helical" evidence="8">
    <location>
        <begin position="337"/>
        <end position="362"/>
    </location>
</feature>
<comment type="similarity">
    <text evidence="2">Belongs to the major facilitator superfamily. Bcr/CmlA family.</text>
</comment>
<feature type="transmembrane region" description="Helical" evidence="8">
    <location>
        <begin position="77"/>
        <end position="96"/>
    </location>
</feature>
<keyword evidence="7 8" id="KW-0472">Membrane</keyword>
<comment type="subcellular location">
    <subcellularLocation>
        <location evidence="1">Cell membrane</location>
        <topology evidence="1">Multi-pass membrane protein</topology>
    </subcellularLocation>
</comment>
<dbReference type="NCBIfam" id="TIGR00710">
    <property type="entry name" value="efflux_Bcr_CflA"/>
    <property type="match status" value="1"/>
</dbReference>
<evidence type="ECO:0000256" key="8">
    <source>
        <dbReference type="SAM" id="Phobius"/>
    </source>
</evidence>
<feature type="transmembrane region" description="Helical" evidence="8">
    <location>
        <begin position="281"/>
        <end position="298"/>
    </location>
</feature>
<dbReference type="PANTHER" id="PTHR23502:SF132">
    <property type="entry name" value="POLYAMINE TRANSPORTER 2-RELATED"/>
    <property type="match status" value="1"/>
</dbReference>
<dbReference type="FunFam" id="1.20.1720.10:FF:000005">
    <property type="entry name" value="Bcr/CflA family efflux transporter"/>
    <property type="match status" value="1"/>
</dbReference>
<protein>
    <submittedName>
        <fullName evidence="10">Putative multidrug resistance transporter, Bcr/CflA family protein</fullName>
    </submittedName>
</protein>
<dbReference type="InterPro" id="IPR036259">
    <property type="entry name" value="MFS_trans_sf"/>
</dbReference>
<feature type="transmembrane region" description="Helical" evidence="8">
    <location>
        <begin position="166"/>
        <end position="185"/>
    </location>
</feature>
<keyword evidence="6 8" id="KW-1133">Transmembrane helix</keyword>
<evidence type="ECO:0000256" key="4">
    <source>
        <dbReference type="ARBA" id="ARBA00022475"/>
    </source>
</evidence>
<evidence type="ECO:0000313" key="10">
    <source>
        <dbReference type="EMBL" id="GIJ55551.1"/>
    </source>
</evidence>
<feature type="domain" description="Major facilitator superfamily (MFS) profile" evidence="9">
    <location>
        <begin position="11"/>
        <end position="399"/>
    </location>
</feature>
<sequence length="414" mass="41715">MNDMDRRRVGIVAVLGALTAIGPLTIDLYLPALPAIRADLATSAAGVQLTITATMVGMAVGNLLVGPLSDLFGRRRPLLVGLLVHVVASVLCAAATDVTVLAALRVLQGVAVAAAGVIATAVLRDLCSGSVFAHLLSRLLLIPTAAPIVAPTIGGVILRWTQWRGVFVVLAVAVVVLIAVVVVALPETLPPDRRRPARLSSTTDAFRTLTRDRTFVGCAVVAGLSMAALLAYVAGSSFVFQEEYGLSEQQFGFVFGAGAIGLVGATQLNVRLLRHFPPERILAGAMLTGATTAVVLVVCATTGFGGVAGILVPLWLTIATVGLAFPNTPALAMSRHGAIAGTAAALLGAVQFGVGGAAAPLVGLLGTGLGAGTVAMATVVAAAMIPAAVVATVLCGRVNSVDAEPVAVAGSVRV</sequence>